<dbReference type="Proteomes" id="UP000230607">
    <property type="component" value="Chromosome 1"/>
</dbReference>
<accession>A0A2H1FER3</accession>
<reference evidence="2" key="1">
    <citation type="submission" date="2017-03" db="EMBL/GenBank/DDBJ databases">
        <authorList>
            <person name="Herbold C."/>
        </authorList>
    </citation>
    <scope>NUCLEOTIDE SEQUENCE [LARGE SCALE GENOMIC DNA]</scope>
</reference>
<proteinExistence type="predicted"/>
<protein>
    <submittedName>
        <fullName evidence="1">Uncharacterized protein</fullName>
    </submittedName>
</protein>
<organism evidence="1 2">
    <name type="scientific">Candidatus Nitrosotalea okcheonensis</name>
    <dbReference type="NCBI Taxonomy" id="1903276"/>
    <lineage>
        <taxon>Archaea</taxon>
        <taxon>Nitrososphaerota</taxon>
        <taxon>Nitrososphaeria</taxon>
        <taxon>Nitrosotaleales</taxon>
        <taxon>Nitrosotaleaceae</taxon>
        <taxon>Nitrosotalea</taxon>
    </lineage>
</organism>
<name>A0A2H1FER3_9ARCH</name>
<sequence length="54" mass="6363">MVLLSVFSPRKNGNGSKMYRVMTSITISELLTRQDMRAVDAISLYYIRFYKIKR</sequence>
<gene>
    <name evidence="1" type="ORF">NCS_10956</name>
</gene>
<keyword evidence="2" id="KW-1185">Reference proteome</keyword>
<dbReference type="EMBL" id="LT841358">
    <property type="protein sequence ID" value="SMH71149.1"/>
    <property type="molecule type" value="Genomic_DNA"/>
</dbReference>
<dbReference type="AlphaFoldDB" id="A0A2H1FER3"/>
<evidence type="ECO:0000313" key="2">
    <source>
        <dbReference type="Proteomes" id="UP000230607"/>
    </source>
</evidence>
<evidence type="ECO:0000313" key="1">
    <source>
        <dbReference type="EMBL" id="SMH71149.1"/>
    </source>
</evidence>